<evidence type="ECO:0000313" key="1">
    <source>
        <dbReference type="Proteomes" id="UP000887565"/>
    </source>
</evidence>
<proteinExistence type="predicted"/>
<dbReference type="WBParaSite" id="nRc.2.0.1.t03916-RA">
    <property type="protein sequence ID" value="nRc.2.0.1.t03916-RA"/>
    <property type="gene ID" value="nRc.2.0.1.g03916"/>
</dbReference>
<evidence type="ECO:0000313" key="2">
    <source>
        <dbReference type="WBParaSite" id="nRc.2.0.1.t03916-RA"/>
    </source>
</evidence>
<dbReference type="Proteomes" id="UP000887565">
    <property type="component" value="Unplaced"/>
</dbReference>
<organism evidence="1 2">
    <name type="scientific">Romanomermis culicivorax</name>
    <name type="common">Nematode worm</name>
    <dbReference type="NCBI Taxonomy" id="13658"/>
    <lineage>
        <taxon>Eukaryota</taxon>
        <taxon>Metazoa</taxon>
        <taxon>Ecdysozoa</taxon>
        <taxon>Nematoda</taxon>
        <taxon>Enoplea</taxon>
        <taxon>Dorylaimia</taxon>
        <taxon>Mermithida</taxon>
        <taxon>Mermithoidea</taxon>
        <taxon>Mermithidae</taxon>
        <taxon>Romanomermis</taxon>
    </lineage>
</organism>
<protein>
    <submittedName>
        <fullName evidence="2">Uncharacterized protein</fullName>
    </submittedName>
</protein>
<reference evidence="2" key="1">
    <citation type="submission" date="2022-11" db="UniProtKB">
        <authorList>
            <consortium name="WormBaseParasite"/>
        </authorList>
    </citation>
    <scope>IDENTIFICATION</scope>
</reference>
<sequence length="111" mass="12513">MIKIVKRFSLWLIEITSRNAMMTIIIAKKCVRSFVAIRRRRINIENTIANINIISNIAISVFVVNRKDGRQSINAFKIKSSGSTTWANAQAATTLYGNLRLPVSSMQRSIS</sequence>
<name>A0A915HQY2_ROMCU</name>
<accession>A0A915HQY2</accession>
<keyword evidence="1" id="KW-1185">Reference proteome</keyword>
<dbReference type="AlphaFoldDB" id="A0A915HQY2"/>